<reference evidence="2 3" key="1">
    <citation type="submission" date="2014-10" db="EMBL/GenBank/DDBJ databases">
        <title>Draft genome sequence of Actinoplanes utahensis NRRL 12052.</title>
        <authorList>
            <person name="Velasco-Bucheli B."/>
            <person name="del Cerro C."/>
            <person name="Hormigo D."/>
            <person name="Garcia J.L."/>
            <person name="Acebal C."/>
            <person name="Arroyo M."/>
            <person name="de la Mata I."/>
        </authorList>
    </citation>
    <scope>NUCLEOTIDE SEQUENCE [LARGE SCALE GENOMIC DNA]</scope>
    <source>
        <strain evidence="2 3">NRRL 12052</strain>
    </source>
</reference>
<gene>
    <name evidence="2" type="ORF">MB27_24205</name>
</gene>
<keyword evidence="3" id="KW-1185">Reference proteome</keyword>
<proteinExistence type="predicted"/>
<dbReference type="Proteomes" id="UP000054537">
    <property type="component" value="Unassembled WGS sequence"/>
</dbReference>
<protein>
    <submittedName>
        <fullName evidence="2">Uncharacterized protein</fullName>
    </submittedName>
</protein>
<evidence type="ECO:0000256" key="1">
    <source>
        <dbReference type="SAM" id="MobiDB-lite"/>
    </source>
</evidence>
<comment type="caution">
    <text evidence="2">The sequence shown here is derived from an EMBL/GenBank/DDBJ whole genome shotgun (WGS) entry which is preliminary data.</text>
</comment>
<name>A0A0A6UJE8_ACTUT</name>
<feature type="compositionally biased region" description="Low complexity" evidence="1">
    <location>
        <begin position="89"/>
        <end position="98"/>
    </location>
</feature>
<dbReference type="AlphaFoldDB" id="A0A0A6UJE8"/>
<feature type="region of interest" description="Disordered" evidence="1">
    <location>
        <begin position="1"/>
        <end position="113"/>
    </location>
</feature>
<sequence>MSAAPGPETPDNGAPTQVMPAPGLPTSPGMPPGPMSFGGPGQGMPSHQAQGGPQGHILPTGALPQIQITTNQPDSGVAISGQILPPAAPSGSGDSSGPNTPPSDGHPHDMPVR</sequence>
<feature type="compositionally biased region" description="Pro residues" evidence="1">
    <location>
        <begin position="22"/>
        <end position="34"/>
    </location>
</feature>
<organism evidence="2 3">
    <name type="scientific">Actinoplanes utahensis</name>
    <dbReference type="NCBI Taxonomy" id="1869"/>
    <lineage>
        <taxon>Bacteria</taxon>
        <taxon>Bacillati</taxon>
        <taxon>Actinomycetota</taxon>
        <taxon>Actinomycetes</taxon>
        <taxon>Micromonosporales</taxon>
        <taxon>Micromonosporaceae</taxon>
        <taxon>Actinoplanes</taxon>
    </lineage>
</organism>
<evidence type="ECO:0000313" key="2">
    <source>
        <dbReference type="EMBL" id="KHD75198.1"/>
    </source>
</evidence>
<accession>A0A0A6UJE8</accession>
<evidence type="ECO:0000313" key="3">
    <source>
        <dbReference type="Proteomes" id="UP000054537"/>
    </source>
</evidence>
<dbReference type="EMBL" id="JRTT01000030">
    <property type="protein sequence ID" value="KHD75198.1"/>
    <property type="molecule type" value="Genomic_DNA"/>
</dbReference>